<feature type="domain" description="Nitroreductase" evidence="1">
    <location>
        <begin position="17"/>
        <end position="183"/>
    </location>
</feature>
<keyword evidence="2" id="KW-0560">Oxidoreductase</keyword>
<dbReference type="Gene3D" id="3.40.109.10">
    <property type="entry name" value="NADH Oxidase"/>
    <property type="match status" value="1"/>
</dbReference>
<dbReference type="Proteomes" id="UP001315686">
    <property type="component" value="Unassembled WGS sequence"/>
</dbReference>
<name>A0AAP2CRQ6_9RHOB</name>
<proteinExistence type="predicted"/>
<evidence type="ECO:0000313" key="2">
    <source>
        <dbReference type="EMBL" id="MBT0959287.1"/>
    </source>
</evidence>
<sequence length="210" mass="23463">MEVRFDKAFQGQFLDLLKWRRDVRHFRTDPVDEGLLAHCLDTIRLAPSVGLSEPWRLIRVNSPEPRAAAIANFKDTNAKALAGLAGDRAALYSGLKLSGMQNAPVHLAVFSETGTEKGSHLGATTMPEMRDYSVVAAVTQMWLMLRAHGLGLGWVSILDPARLAADLGVTQDWKLIGYFCIGWPEEDSEEPELMRENWEARSRTLEMEVL</sequence>
<dbReference type="PANTHER" id="PTHR23026:SF123">
    <property type="entry name" value="NAD(P)H NITROREDUCTASE RV3131-RELATED"/>
    <property type="match status" value="1"/>
</dbReference>
<comment type="caution">
    <text evidence="2">The sequence shown here is derived from an EMBL/GenBank/DDBJ whole genome shotgun (WGS) entry which is preliminary data.</text>
</comment>
<evidence type="ECO:0000313" key="3">
    <source>
        <dbReference type="Proteomes" id="UP001315686"/>
    </source>
</evidence>
<dbReference type="GO" id="GO:0102919">
    <property type="term" value="F:5,6-dimethylbenzimidazole synthase activity"/>
    <property type="evidence" value="ECO:0007669"/>
    <property type="project" value="UniProtKB-EC"/>
</dbReference>
<evidence type="ECO:0000259" key="1">
    <source>
        <dbReference type="Pfam" id="PF00881"/>
    </source>
</evidence>
<keyword evidence="3" id="KW-1185">Reference proteome</keyword>
<protein>
    <submittedName>
        <fullName evidence="2">5,6-dimethylbenzimidazole synthase</fullName>
        <ecNumber evidence="2">1.13.11.79</ecNumber>
    </submittedName>
</protein>
<reference evidence="2 3" key="1">
    <citation type="journal article" date="2021" name="Arch. Microbiol.">
        <title>Harenicola maris gen. nov., sp. nov. isolated from the Sea of Japan shallow sediments.</title>
        <authorList>
            <person name="Romanenko L.A."/>
            <person name="Kurilenko V.V."/>
            <person name="Chernysheva N.Y."/>
            <person name="Tekutyeva L.A."/>
            <person name="Velansky P.V."/>
            <person name="Svetashev V.I."/>
            <person name="Isaeva M.P."/>
        </authorList>
    </citation>
    <scope>NUCLEOTIDE SEQUENCE [LARGE SCALE GENOMIC DNA]</scope>
    <source>
        <strain evidence="2 3">KMM 3653</strain>
    </source>
</reference>
<dbReference type="InterPro" id="IPR050627">
    <property type="entry name" value="Nitroreductase/BluB"/>
</dbReference>
<dbReference type="PANTHER" id="PTHR23026">
    <property type="entry name" value="NADPH NITROREDUCTASE"/>
    <property type="match status" value="1"/>
</dbReference>
<dbReference type="NCBIfam" id="TIGR02476">
    <property type="entry name" value="BluB"/>
    <property type="match status" value="1"/>
</dbReference>
<organism evidence="2 3">
    <name type="scientific">Harenicola maris</name>
    <dbReference type="NCBI Taxonomy" id="2841044"/>
    <lineage>
        <taxon>Bacteria</taxon>
        <taxon>Pseudomonadati</taxon>
        <taxon>Pseudomonadota</taxon>
        <taxon>Alphaproteobacteria</taxon>
        <taxon>Rhodobacterales</taxon>
        <taxon>Paracoccaceae</taxon>
        <taxon>Harenicola</taxon>
    </lineage>
</organism>
<dbReference type="EMBL" id="JADQAZ010000004">
    <property type="protein sequence ID" value="MBT0959287.1"/>
    <property type="molecule type" value="Genomic_DNA"/>
</dbReference>
<dbReference type="InterPro" id="IPR012825">
    <property type="entry name" value="BluB"/>
</dbReference>
<dbReference type="Pfam" id="PF00881">
    <property type="entry name" value="Nitroreductase"/>
    <property type="match status" value="1"/>
</dbReference>
<dbReference type="SUPFAM" id="SSF55469">
    <property type="entry name" value="FMN-dependent nitroreductase-like"/>
    <property type="match status" value="1"/>
</dbReference>
<dbReference type="InterPro" id="IPR000415">
    <property type="entry name" value="Nitroreductase-like"/>
</dbReference>
<dbReference type="RefSeq" id="WP_327795522.1">
    <property type="nucleotide sequence ID" value="NZ_JADQAZ010000004.1"/>
</dbReference>
<dbReference type="EC" id="1.13.11.79" evidence="2"/>
<dbReference type="AlphaFoldDB" id="A0AAP2CRQ6"/>
<gene>
    <name evidence="2" type="primary">bluB</name>
    <name evidence="2" type="ORF">IV417_18005</name>
</gene>
<accession>A0AAP2CRQ6</accession>
<dbReference type="InterPro" id="IPR029479">
    <property type="entry name" value="Nitroreductase"/>
</dbReference>